<gene>
    <name evidence="13" type="ORF">F3Y22_tig00001728pilonHSYRG00116</name>
</gene>
<comment type="cofactor">
    <cofactor evidence="2">
        <name>Mg(2+)</name>
        <dbReference type="ChEBI" id="CHEBI:18420"/>
    </cofactor>
</comment>
<evidence type="ECO:0000256" key="2">
    <source>
        <dbReference type="ARBA" id="ARBA00001946"/>
    </source>
</evidence>
<keyword evidence="6" id="KW-0460">Magnesium</keyword>
<dbReference type="GO" id="GO:0046872">
    <property type="term" value="F:metal ion binding"/>
    <property type="evidence" value="ECO:0007669"/>
    <property type="project" value="UniProtKB-KW"/>
</dbReference>
<feature type="compositionally biased region" description="Basic and acidic residues" evidence="11">
    <location>
        <begin position="868"/>
        <end position="884"/>
    </location>
</feature>
<evidence type="ECO:0000256" key="5">
    <source>
        <dbReference type="ARBA" id="ARBA00022801"/>
    </source>
</evidence>
<accession>A0A6A3CU47</accession>
<dbReference type="InterPro" id="IPR001932">
    <property type="entry name" value="PPM-type_phosphatase-like_dom"/>
</dbReference>
<keyword evidence="14" id="KW-1185">Reference proteome</keyword>
<dbReference type="SUPFAM" id="SSF81606">
    <property type="entry name" value="PP2C-like"/>
    <property type="match status" value="1"/>
</dbReference>
<evidence type="ECO:0000256" key="1">
    <source>
        <dbReference type="ARBA" id="ARBA00001936"/>
    </source>
</evidence>
<dbReference type="InterPro" id="IPR005162">
    <property type="entry name" value="Retrotrans_gag_dom"/>
</dbReference>
<evidence type="ECO:0000256" key="3">
    <source>
        <dbReference type="ARBA" id="ARBA00013081"/>
    </source>
</evidence>
<dbReference type="SMART" id="SM00332">
    <property type="entry name" value="PP2Cc"/>
    <property type="match status" value="1"/>
</dbReference>
<comment type="cofactor">
    <cofactor evidence="1">
        <name>Mn(2+)</name>
        <dbReference type="ChEBI" id="CHEBI:29035"/>
    </cofactor>
</comment>
<comment type="similarity">
    <text evidence="9">Belongs to the PP2C family.</text>
</comment>
<organism evidence="13 14">
    <name type="scientific">Hibiscus syriacus</name>
    <name type="common">Rose of Sharon</name>
    <dbReference type="NCBI Taxonomy" id="106335"/>
    <lineage>
        <taxon>Eukaryota</taxon>
        <taxon>Viridiplantae</taxon>
        <taxon>Streptophyta</taxon>
        <taxon>Embryophyta</taxon>
        <taxon>Tracheophyta</taxon>
        <taxon>Spermatophyta</taxon>
        <taxon>Magnoliopsida</taxon>
        <taxon>eudicotyledons</taxon>
        <taxon>Gunneridae</taxon>
        <taxon>Pentapetalae</taxon>
        <taxon>rosids</taxon>
        <taxon>malvids</taxon>
        <taxon>Malvales</taxon>
        <taxon>Malvaceae</taxon>
        <taxon>Malvoideae</taxon>
        <taxon>Hibiscus</taxon>
    </lineage>
</organism>
<dbReference type="Pfam" id="PF03732">
    <property type="entry name" value="Retrotrans_gag"/>
    <property type="match status" value="1"/>
</dbReference>
<feature type="region of interest" description="Disordered" evidence="11">
    <location>
        <begin position="862"/>
        <end position="884"/>
    </location>
</feature>
<proteinExistence type="inferred from homology"/>
<evidence type="ECO:0000313" key="14">
    <source>
        <dbReference type="Proteomes" id="UP000436088"/>
    </source>
</evidence>
<evidence type="ECO:0000256" key="4">
    <source>
        <dbReference type="ARBA" id="ARBA00022723"/>
    </source>
</evidence>
<comment type="caution">
    <text evidence="13">The sequence shown here is derived from an EMBL/GenBank/DDBJ whole genome shotgun (WGS) entry which is preliminary data.</text>
</comment>
<evidence type="ECO:0000256" key="8">
    <source>
        <dbReference type="ARBA" id="ARBA00023211"/>
    </source>
</evidence>
<sequence>MSKETEDRLAKFEIEHKEIQEELRSKLAQIEANITNSHIDLLNNMKEMIEKHQTAGKSLVENPTNSLHVTPVHIPEFTSVPQEIQSPIYFAVKNSPYQAGASFPTDCPTTSELKPDEFCISNEVLDLNKSVEKEKFTQRLENIEEVIKSIETVESFYGFDAKELSLDPGLVIPPKFKVPDFKKYNGTTCPLYHITMYCRRMTGYVENEKLLIHCFQDSLLRSASRLYNKLKRTQIRSWRDLAQAFLGQYKHMTDMAPDQTMLQSMNMKCNESFRQYSQRWKDVASQVHPPLTEKEFTTLFISTLKFPYVNHMIGVVPNNFSDIIISGEIIEMAIKNGKIRGSDNTKVKKEAGVNTARSYSVKHGAKPYRVIKKKKNVQGFQFSPFHCSSEKLHPKMLSARSITPQLDQSQWPPNENWTYKEVPWINQTGIPNCSAKVPGNLKGNFQDPLEQAIQKCKIKEGVKVQCSETVVATKTNVTKSYEEYRAQENGKRNQKAPMDVIRDWSIAEMSIQNPLDNMRAFIRSERSKKVIASRARKTLKVFQESISDLYPHLVKGQYITPRLGSSICKHAAYPDLDASTSFFGVYDGHGGKVVAKICAKYLHQQVLKNEVFAAGDIGTSVQRAFLRMDEVMYGQIGWRELAILGDKFNKFTGMIEGLIWSPRSGNSSDQVDNWAFKEGPHSDFSGPTSGCTACVAVLRNKQLVVANAGDSLCVISRNGQAYNLSRDHKPDLEVEKERILKAGGFIHGGRVNVCLNLARAIGDIEFKQNKFLPAEKQIVTANPDVELCDDDDFLVLACDGIWDCMSSQKLVDFIHEQLHSESKLSTVCERVLDKCLAPSTATGEGCDNMTMVLVQFKKPIKSVSSSMDDSKSFDTESKQEGNQE</sequence>
<dbReference type="Gene3D" id="3.60.40.10">
    <property type="entry name" value="PPM-type phosphatase domain"/>
    <property type="match status" value="1"/>
</dbReference>
<dbReference type="InterPro" id="IPR000222">
    <property type="entry name" value="PP2C_BS"/>
</dbReference>
<reference evidence="13" key="1">
    <citation type="submission" date="2019-09" db="EMBL/GenBank/DDBJ databases">
        <title>Draft genome information of white flower Hibiscus syriacus.</title>
        <authorList>
            <person name="Kim Y.-M."/>
        </authorList>
    </citation>
    <scope>NUCLEOTIDE SEQUENCE [LARGE SCALE GENOMIC DNA]</scope>
    <source>
        <strain evidence="13">YM2019G1</strain>
    </source>
</reference>
<dbReference type="GO" id="GO:0004722">
    <property type="term" value="F:protein serine/threonine phosphatase activity"/>
    <property type="evidence" value="ECO:0007669"/>
    <property type="project" value="UniProtKB-EC"/>
</dbReference>
<dbReference type="PANTHER" id="PTHR13832">
    <property type="entry name" value="PROTEIN PHOSPHATASE 2C"/>
    <property type="match status" value="1"/>
</dbReference>
<name>A0A6A3CU47_HIBSY</name>
<dbReference type="CDD" id="cd00143">
    <property type="entry name" value="PP2Cc"/>
    <property type="match status" value="1"/>
</dbReference>
<evidence type="ECO:0000256" key="10">
    <source>
        <dbReference type="SAM" id="Coils"/>
    </source>
</evidence>
<dbReference type="InterPro" id="IPR015655">
    <property type="entry name" value="PP2C"/>
</dbReference>
<dbReference type="AlphaFoldDB" id="A0A6A3CU47"/>
<feature type="domain" description="PPM-type phosphatase" evidence="12">
    <location>
        <begin position="564"/>
        <end position="856"/>
    </location>
</feature>
<keyword evidence="7 9" id="KW-0904">Protein phosphatase</keyword>
<dbReference type="PANTHER" id="PTHR13832:SF840">
    <property type="entry name" value="PROTEIN PHOSPHATASE 2C 60-RELATED"/>
    <property type="match status" value="1"/>
</dbReference>
<dbReference type="EC" id="3.1.3.16" evidence="3"/>
<dbReference type="EMBL" id="VEPZ02000133">
    <property type="protein sequence ID" value="KAE8732820.1"/>
    <property type="molecule type" value="Genomic_DNA"/>
</dbReference>
<evidence type="ECO:0000256" key="6">
    <source>
        <dbReference type="ARBA" id="ARBA00022842"/>
    </source>
</evidence>
<evidence type="ECO:0000256" key="11">
    <source>
        <dbReference type="SAM" id="MobiDB-lite"/>
    </source>
</evidence>
<evidence type="ECO:0000259" key="12">
    <source>
        <dbReference type="PROSITE" id="PS51746"/>
    </source>
</evidence>
<dbReference type="PROSITE" id="PS51746">
    <property type="entry name" value="PPM_2"/>
    <property type="match status" value="1"/>
</dbReference>
<evidence type="ECO:0000256" key="9">
    <source>
        <dbReference type="RuleBase" id="RU003465"/>
    </source>
</evidence>
<keyword evidence="4" id="KW-0479">Metal-binding</keyword>
<dbReference type="Pfam" id="PF00481">
    <property type="entry name" value="PP2C"/>
    <property type="match status" value="1"/>
</dbReference>
<evidence type="ECO:0000313" key="13">
    <source>
        <dbReference type="EMBL" id="KAE8732820.1"/>
    </source>
</evidence>
<dbReference type="InterPro" id="IPR036457">
    <property type="entry name" value="PPM-type-like_dom_sf"/>
</dbReference>
<evidence type="ECO:0000256" key="7">
    <source>
        <dbReference type="ARBA" id="ARBA00022912"/>
    </source>
</evidence>
<dbReference type="PROSITE" id="PS01032">
    <property type="entry name" value="PPM_1"/>
    <property type="match status" value="1"/>
</dbReference>
<keyword evidence="8" id="KW-0464">Manganese</keyword>
<protein>
    <recommendedName>
        <fullName evidence="3">protein-serine/threonine phosphatase</fullName>
        <ecNumber evidence="3">3.1.3.16</ecNumber>
    </recommendedName>
</protein>
<keyword evidence="10" id="KW-0175">Coiled coil</keyword>
<feature type="coiled-coil region" evidence="10">
    <location>
        <begin position="2"/>
        <end position="29"/>
    </location>
</feature>
<dbReference type="Proteomes" id="UP000436088">
    <property type="component" value="Unassembled WGS sequence"/>
</dbReference>
<keyword evidence="5 9" id="KW-0378">Hydrolase</keyword>